<protein>
    <submittedName>
        <fullName evidence="4">M60 family metallopeptidase</fullName>
    </submittedName>
</protein>
<dbReference type="SMART" id="SM01276">
    <property type="entry name" value="M60-like"/>
    <property type="match status" value="1"/>
</dbReference>
<keyword evidence="5" id="KW-1185">Reference proteome</keyword>
<dbReference type="InterPro" id="IPR035423">
    <property type="entry name" value="M60-like_N"/>
</dbReference>
<dbReference type="InterPro" id="IPR000421">
    <property type="entry name" value="FA58C"/>
</dbReference>
<dbReference type="PROSITE" id="PS51723">
    <property type="entry name" value="PEPTIDASE_M60"/>
    <property type="match status" value="1"/>
</dbReference>
<dbReference type="InterPro" id="IPR031161">
    <property type="entry name" value="Peptidase_M60_dom"/>
</dbReference>
<proteinExistence type="predicted"/>
<dbReference type="SUPFAM" id="SSF49785">
    <property type="entry name" value="Galactose-binding domain-like"/>
    <property type="match status" value="1"/>
</dbReference>
<organism evidence="4 5">
    <name type="scientific">Niabella pedocola</name>
    <dbReference type="NCBI Taxonomy" id="1752077"/>
    <lineage>
        <taxon>Bacteria</taxon>
        <taxon>Pseudomonadati</taxon>
        <taxon>Bacteroidota</taxon>
        <taxon>Chitinophagia</taxon>
        <taxon>Chitinophagales</taxon>
        <taxon>Chitinophagaceae</taxon>
        <taxon>Niabella</taxon>
    </lineage>
</organism>
<comment type="caution">
    <text evidence="4">The sequence shown here is derived from an EMBL/GenBank/DDBJ whole genome shotgun (WGS) entry which is preliminary data.</text>
</comment>
<feature type="domain" description="F5/8 type C" evidence="2">
    <location>
        <begin position="512"/>
        <end position="657"/>
    </location>
</feature>
<dbReference type="PANTHER" id="PTHR15730:SF5">
    <property type="entry name" value="SI:CH211-210B2.2-RELATED"/>
    <property type="match status" value="1"/>
</dbReference>
<evidence type="ECO:0000259" key="2">
    <source>
        <dbReference type="PROSITE" id="PS50022"/>
    </source>
</evidence>
<evidence type="ECO:0000256" key="1">
    <source>
        <dbReference type="SAM" id="SignalP"/>
    </source>
</evidence>
<evidence type="ECO:0000313" key="5">
    <source>
        <dbReference type="Proteomes" id="UP001199816"/>
    </source>
</evidence>
<evidence type="ECO:0000259" key="3">
    <source>
        <dbReference type="PROSITE" id="PS51723"/>
    </source>
</evidence>
<feature type="signal peptide" evidence="1">
    <location>
        <begin position="1"/>
        <end position="20"/>
    </location>
</feature>
<dbReference type="Proteomes" id="UP001199816">
    <property type="component" value="Unassembled WGS sequence"/>
</dbReference>
<dbReference type="Gene3D" id="2.60.120.1250">
    <property type="entry name" value="Peptidase M60, enhancin-like domain 1"/>
    <property type="match status" value="1"/>
</dbReference>
<dbReference type="Gene3D" id="1.10.390.30">
    <property type="entry name" value="Peptidase M60, enhancin-like domain 3"/>
    <property type="match status" value="1"/>
</dbReference>
<gene>
    <name evidence="4" type="ORF">LQ567_17920</name>
</gene>
<accession>A0ABS8PUC3</accession>
<name>A0ABS8PUC3_9BACT</name>
<dbReference type="Pfam" id="PF13402">
    <property type="entry name" value="Peptidase_M60"/>
    <property type="match status" value="1"/>
</dbReference>
<dbReference type="InterPro" id="IPR008979">
    <property type="entry name" value="Galactose-bd-like_sf"/>
</dbReference>
<dbReference type="PANTHER" id="PTHR15730">
    <property type="entry name" value="EXPERIMENTAL AUTOIMMUNE PROSTATITIS ANTIGEN 2-RELATED"/>
    <property type="match status" value="1"/>
</dbReference>
<dbReference type="Pfam" id="PF00754">
    <property type="entry name" value="F5_F8_type_C"/>
    <property type="match status" value="1"/>
</dbReference>
<reference evidence="4 5" key="1">
    <citation type="submission" date="2021-11" db="EMBL/GenBank/DDBJ databases">
        <title>Genomic of Niabella pedocola.</title>
        <authorList>
            <person name="Wu T."/>
        </authorList>
    </citation>
    <scope>NUCLEOTIDE SEQUENCE [LARGE SCALE GENOMIC DNA]</scope>
    <source>
        <strain evidence="4 5">JCM 31011</strain>
    </source>
</reference>
<dbReference type="InterPro" id="IPR042279">
    <property type="entry name" value="Pep_M60_3"/>
</dbReference>
<dbReference type="PROSITE" id="PS51257">
    <property type="entry name" value="PROKAR_LIPOPROTEIN"/>
    <property type="match status" value="1"/>
</dbReference>
<dbReference type="EMBL" id="JAJNEC010000005">
    <property type="protein sequence ID" value="MCD2424664.1"/>
    <property type="molecule type" value="Genomic_DNA"/>
</dbReference>
<feature type="domain" description="Peptidase M60" evidence="3">
    <location>
        <begin position="100"/>
        <end position="420"/>
    </location>
</feature>
<dbReference type="InterPro" id="IPR051244">
    <property type="entry name" value="TCAF"/>
</dbReference>
<feature type="chain" id="PRO_5045685394" evidence="1">
    <location>
        <begin position="21"/>
        <end position="681"/>
    </location>
</feature>
<dbReference type="Gene3D" id="2.60.120.260">
    <property type="entry name" value="Galactose-binding domain-like"/>
    <property type="match status" value="1"/>
</dbReference>
<keyword evidence="1" id="KW-0732">Signal</keyword>
<evidence type="ECO:0000313" key="4">
    <source>
        <dbReference type="EMBL" id="MCD2424664.1"/>
    </source>
</evidence>
<dbReference type="RefSeq" id="WP_231006875.1">
    <property type="nucleotide sequence ID" value="NZ_JAJNEC010000005.1"/>
</dbReference>
<dbReference type="Gene3D" id="3.40.390.80">
    <property type="entry name" value="Peptidase M60, enhancin-like domain 2"/>
    <property type="match status" value="1"/>
</dbReference>
<dbReference type="PROSITE" id="PS50022">
    <property type="entry name" value="FA58C_3"/>
    <property type="match status" value="1"/>
</dbReference>
<sequence length="681" mass="75094">MLQRYIKCFGAILAITTAMMSCGKKDFNVDTAPPDVGGSKDSAQQLIDTMLKFDGSKIVQAAAFPGLVCDNEPRLATVTLTLDMNYKSVGVNLRMSKPPEPLFSTGYYAGPGELITVDIPQGMYQMSAQIGGWTDDVGSYPNPPRDAVVYTKQQLSPGRNYLRNLYGGTIYLNAAVPVVNPVTVTMGNVIKSPDFVLGESKDVEWKTRLQNSCVPWLELRSRFVSFLVPRDRCLTTSFPSMETALKQWDSIIVNDYQGWEGLSQNPADPVDQAPIIAYRIVYENAMAPGVGGHNGNPVVVANTSSWFDGLVNVTNPRADGLWGLLHEIGHNNQQTAYWSWSTLGETTNNLFSFKVANRMYRSGLSNTWLPNHPALATDFPNALAFAAAAGAKNFDGTTDTRINSPFARMTPFIQIFDYIKPNMAGVNKSNKDGWAFMGELYKQARRAPRPNVSDLTMHDFVYRALCNMTQYDWLAFFKAWGISISDLAAEEMGNLYGPIGFKAWEYNPLTRTGGTGVYVSDDYNPANWKIAGFSSEEPEGEGPPNGQAISILDGDINTFWHSQWDIDVAPEPPHWIAVDLKKRLNFSAFKFVQRQNNSDVRPKKVYIDYSNDISNGGVSNEANWTTVSAGGYALSTGVLGYQTIALGTNVSARYVRVRIQSTADINNGDIYAAIAEFAITQ</sequence>
<dbReference type="Pfam" id="PF17291">
    <property type="entry name" value="M60-like_N"/>
    <property type="match status" value="1"/>
</dbReference>